<keyword evidence="1" id="KW-0812">Transmembrane</keyword>
<organism evidence="2">
    <name type="scientific">freshwater metagenome</name>
    <dbReference type="NCBI Taxonomy" id="449393"/>
    <lineage>
        <taxon>unclassified sequences</taxon>
        <taxon>metagenomes</taxon>
        <taxon>ecological metagenomes</taxon>
    </lineage>
</organism>
<dbReference type="PANTHER" id="PTHR34980:SF2">
    <property type="entry name" value="INNER MEMBRANE PROTEIN YHAH-RELATED"/>
    <property type="match status" value="1"/>
</dbReference>
<dbReference type="InterPro" id="IPR008523">
    <property type="entry name" value="DUF805"/>
</dbReference>
<dbReference type="AlphaFoldDB" id="A0A6J6QFQ5"/>
<keyword evidence="1" id="KW-0472">Membrane</keyword>
<protein>
    <submittedName>
        <fullName evidence="2">Unannotated protein</fullName>
    </submittedName>
</protein>
<evidence type="ECO:0000313" key="2">
    <source>
        <dbReference type="EMBL" id="CAB4709606.1"/>
    </source>
</evidence>
<gene>
    <name evidence="2" type="ORF">UFOPK2625_00940</name>
    <name evidence="3" type="ORF">UFOPK4043_00035</name>
</gene>
<proteinExistence type="predicted"/>
<sequence length="124" mass="13012">MSFGTAVSTCLKKYGTFSGRAKRSEFWFFYLFTVLVSGIPAGIGAGLVASGGSGGTSSVGAVIYGIAIVISLAFVIPTLAVGCRRLHDRGQSGWWQLLLLVPCANIVLIIFWAMAGKDGENAYG</sequence>
<keyword evidence="1" id="KW-1133">Transmembrane helix</keyword>
<feature type="transmembrane region" description="Helical" evidence="1">
    <location>
        <begin position="94"/>
        <end position="115"/>
    </location>
</feature>
<dbReference type="GO" id="GO:0005886">
    <property type="term" value="C:plasma membrane"/>
    <property type="evidence" value="ECO:0007669"/>
    <property type="project" value="TreeGrafter"/>
</dbReference>
<dbReference type="PANTHER" id="PTHR34980">
    <property type="entry name" value="INNER MEMBRANE PROTEIN-RELATED-RELATED"/>
    <property type="match status" value="1"/>
</dbReference>
<name>A0A6J6QFQ5_9ZZZZ</name>
<feature type="transmembrane region" description="Helical" evidence="1">
    <location>
        <begin position="61"/>
        <end position="82"/>
    </location>
</feature>
<evidence type="ECO:0000313" key="3">
    <source>
        <dbReference type="EMBL" id="CAB4993470.1"/>
    </source>
</evidence>
<accession>A0A6J6QFQ5</accession>
<feature type="transmembrane region" description="Helical" evidence="1">
    <location>
        <begin position="27"/>
        <end position="49"/>
    </location>
</feature>
<dbReference type="Pfam" id="PF05656">
    <property type="entry name" value="DUF805"/>
    <property type="match status" value="1"/>
</dbReference>
<evidence type="ECO:0000256" key="1">
    <source>
        <dbReference type="SAM" id="Phobius"/>
    </source>
</evidence>
<reference evidence="2" key="1">
    <citation type="submission" date="2020-05" db="EMBL/GenBank/DDBJ databases">
        <authorList>
            <person name="Chiriac C."/>
            <person name="Salcher M."/>
            <person name="Ghai R."/>
            <person name="Kavagutti S V."/>
        </authorList>
    </citation>
    <scope>NUCLEOTIDE SEQUENCE</scope>
</reference>
<dbReference type="EMBL" id="CAEZXZ010000140">
    <property type="protein sequence ID" value="CAB4709606.1"/>
    <property type="molecule type" value="Genomic_DNA"/>
</dbReference>
<dbReference type="EMBL" id="CAFBPA010000002">
    <property type="protein sequence ID" value="CAB4993470.1"/>
    <property type="molecule type" value="Genomic_DNA"/>
</dbReference>